<dbReference type="EMBL" id="JBBCAQ010000034">
    <property type="protein sequence ID" value="KAK7579667.1"/>
    <property type="molecule type" value="Genomic_DNA"/>
</dbReference>
<feature type="region of interest" description="Disordered" evidence="1">
    <location>
        <begin position="1"/>
        <end position="55"/>
    </location>
</feature>
<evidence type="ECO:0000313" key="3">
    <source>
        <dbReference type="Proteomes" id="UP001367676"/>
    </source>
</evidence>
<name>A0AAN9TM49_9HEMI</name>
<gene>
    <name evidence="2" type="ORF">V9T40_000296</name>
</gene>
<evidence type="ECO:0000313" key="2">
    <source>
        <dbReference type="EMBL" id="KAK7579667.1"/>
    </source>
</evidence>
<dbReference type="AlphaFoldDB" id="A0AAN9TM49"/>
<sequence>MAVAGPSRHTRVSMSLMQGSSTSSGNNSTNANAASNSNISNSNASNGTSSTNSQQRILPSSQNYYHNQNAHQSSTLTQSHHFPTDVQADRPIGYGAFGVVCLRGSSEQHFPVFTATNSPIKSTFSEYEYMVRVRIDVFNGVPPDQRDAKKEDNQKRFHRPAALLLLYTRFSNSIATESLKPATTAPVTSNFFQKRSEDSVSTKSMKAYRWKLDHGFSLQKPKVEKQQF</sequence>
<feature type="compositionally biased region" description="Low complexity" evidence="1">
    <location>
        <begin position="13"/>
        <end position="53"/>
    </location>
</feature>
<proteinExistence type="predicted"/>
<dbReference type="Proteomes" id="UP001367676">
    <property type="component" value="Unassembled WGS sequence"/>
</dbReference>
<comment type="caution">
    <text evidence="2">The sequence shown here is derived from an EMBL/GenBank/DDBJ whole genome shotgun (WGS) entry which is preliminary data.</text>
</comment>
<organism evidence="2 3">
    <name type="scientific">Parthenolecanium corni</name>
    <dbReference type="NCBI Taxonomy" id="536013"/>
    <lineage>
        <taxon>Eukaryota</taxon>
        <taxon>Metazoa</taxon>
        <taxon>Ecdysozoa</taxon>
        <taxon>Arthropoda</taxon>
        <taxon>Hexapoda</taxon>
        <taxon>Insecta</taxon>
        <taxon>Pterygota</taxon>
        <taxon>Neoptera</taxon>
        <taxon>Paraneoptera</taxon>
        <taxon>Hemiptera</taxon>
        <taxon>Sternorrhyncha</taxon>
        <taxon>Coccoidea</taxon>
        <taxon>Coccidae</taxon>
        <taxon>Parthenolecanium</taxon>
    </lineage>
</organism>
<accession>A0AAN9TM49</accession>
<keyword evidence="3" id="KW-1185">Reference proteome</keyword>
<reference evidence="2 3" key="1">
    <citation type="submission" date="2024-03" db="EMBL/GenBank/DDBJ databases">
        <title>Adaptation during the transition from Ophiocordyceps entomopathogen to insect associate is accompanied by gene loss and intensified selection.</title>
        <authorList>
            <person name="Ward C.M."/>
            <person name="Onetto C.A."/>
            <person name="Borneman A.R."/>
        </authorList>
    </citation>
    <scope>NUCLEOTIDE SEQUENCE [LARGE SCALE GENOMIC DNA]</scope>
    <source>
        <strain evidence="2">AWRI1</strain>
        <tissue evidence="2">Single Adult Female</tissue>
    </source>
</reference>
<evidence type="ECO:0000256" key="1">
    <source>
        <dbReference type="SAM" id="MobiDB-lite"/>
    </source>
</evidence>
<protein>
    <submittedName>
        <fullName evidence="2">Uncharacterized protein</fullName>
    </submittedName>
</protein>